<organism evidence="1 2">
    <name type="scientific">Paraburkholderia phytofirmans OLGA172</name>
    <dbReference type="NCBI Taxonomy" id="1417228"/>
    <lineage>
        <taxon>Bacteria</taxon>
        <taxon>Pseudomonadati</taxon>
        <taxon>Pseudomonadota</taxon>
        <taxon>Betaproteobacteria</taxon>
        <taxon>Burkholderiales</taxon>
        <taxon>Burkholderiaceae</taxon>
        <taxon>Paraburkholderia</taxon>
    </lineage>
</organism>
<evidence type="ECO:0000313" key="2">
    <source>
        <dbReference type="Proteomes" id="UP000076852"/>
    </source>
</evidence>
<proteinExistence type="predicted"/>
<evidence type="ECO:0000313" key="1">
    <source>
        <dbReference type="EMBL" id="ANB75820.1"/>
    </source>
</evidence>
<protein>
    <submittedName>
        <fullName evidence="1">Uncharacterized protein</fullName>
    </submittedName>
</protein>
<dbReference type="AlphaFoldDB" id="A0A160FRZ7"/>
<accession>A0A160FRZ7</accession>
<gene>
    <name evidence="1" type="ORF">AYM40_26285</name>
</gene>
<dbReference type="STRING" id="1804984.AYM40_26285"/>
<reference evidence="1 2" key="1">
    <citation type="journal article" date="2016" name="Gene">
        <title>PacBio SMRT assembly of a complex multi-replicon genome reveals chlorocatechol degradative operon in a region of genome plasticity.</title>
        <authorList>
            <person name="Ricker N."/>
            <person name="Shen S.Y."/>
            <person name="Goordial J."/>
            <person name="Jin S."/>
            <person name="Fulthorpe R.R."/>
        </authorList>
    </citation>
    <scope>NUCLEOTIDE SEQUENCE [LARGE SCALE GENOMIC DNA]</scope>
    <source>
        <strain evidence="1 2">OLGA172</strain>
    </source>
</reference>
<sequence length="70" mass="7641">MEYYKNSCEMKIAWLFMTVANGDGFAMKSENVTVTIVIGGVAFSRTVEKPDPELPGEILSSVCEFSVSNA</sequence>
<dbReference type="KEGG" id="buz:AYM40_26285"/>
<dbReference type="RefSeq" id="WP_063499089.1">
    <property type="nucleotide sequence ID" value="NZ_CP014579.1"/>
</dbReference>
<dbReference type="Proteomes" id="UP000076852">
    <property type="component" value="Chromosome 2"/>
</dbReference>
<keyword evidence="2" id="KW-1185">Reference proteome</keyword>
<dbReference type="EMBL" id="CP014579">
    <property type="protein sequence ID" value="ANB75820.1"/>
    <property type="molecule type" value="Genomic_DNA"/>
</dbReference>
<name>A0A160FRZ7_9BURK</name>